<evidence type="ECO:0000256" key="6">
    <source>
        <dbReference type="ARBA" id="ARBA00023163"/>
    </source>
</evidence>
<keyword evidence="5" id="KW-0805">Transcription regulation</keyword>
<dbReference type="VEuPathDB" id="FungiDB:BON22_1457"/>
<keyword evidence="4" id="KW-0186">Copper</keyword>
<dbReference type="PANTHER" id="PTHR28088:SF7">
    <property type="entry name" value="METAL-BINDING ACTIVATOR 1"/>
    <property type="match status" value="1"/>
</dbReference>
<dbReference type="GO" id="GO:0005507">
    <property type="term" value="F:copper ion binding"/>
    <property type="evidence" value="ECO:0007669"/>
    <property type="project" value="InterPro"/>
</dbReference>
<reference evidence="9" key="1">
    <citation type="journal article" date="2014" name="Genome Announc.">
        <title>Genome sequence of the yeast Cyberlindnera fabianii (Hansenula fabianii).</title>
        <authorList>
            <person name="Freel K.C."/>
            <person name="Sarilar V."/>
            <person name="Neuveglise C."/>
            <person name="Devillers H."/>
            <person name="Friedrich A."/>
            <person name="Schacherer J."/>
        </authorList>
    </citation>
    <scope>NUCLEOTIDE SEQUENCE</scope>
    <source>
        <strain evidence="9">YJS4271</strain>
    </source>
</reference>
<evidence type="ECO:0000256" key="7">
    <source>
        <dbReference type="ARBA" id="ARBA00023242"/>
    </source>
</evidence>
<dbReference type="GO" id="GO:0045944">
    <property type="term" value="P:positive regulation of transcription by RNA polymerase II"/>
    <property type="evidence" value="ECO:0007669"/>
    <property type="project" value="TreeGrafter"/>
</dbReference>
<dbReference type="Pfam" id="PF00649">
    <property type="entry name" value="Copper-fist"/>
    <property type="match status" value="1"/>
</dbReference>
<evidence type="ECO:0000259" key="8">
    <source>
        <dbReference type="PROSITE" id="PS50073"/>
    </source>
</evidence>
<evidence type="ECO:0000256" key="5">
    <source>
        <dbReference type="ARBA" id="ARBA00023015"/>
    </source>
</evidence>
<gene>
    <name evidence="9" type="ORF">CYFA0S_17e00232g</name>
</gene>
<keyword evidence="3" id="KW-0862">Zinc</keyword>
<sequence length="518" mass="59465">MIFYYNERFACINCVKGHRASTCKHVEKELISINSRGRPSFKNGNLRFLFPVGVHFTSVTYEPIFNTKGDRGKVVRFLTRFEKCLHIDPDSAFRCVTVASGGKVEVIEDHLPMPNYMMEHLIITVVDRTRPSQSHQLDGLTVFKQATKQVRAKYIPCRCNDDGRIYYRLQPVDPEDFPGAPIPTGEEMPSELIPSLDTFNQKSQSSVYVKVHQKNMQELPQGEDTKHPLSIQAEYLRQQQISQMAAQEEQLQKSRVQLQDHKGIIDYETQNSHQQNGHLVSQAGYQSIEPLTNVSLDFTGPLSDNAHPSTQSCAELYPTIHPNCQNHRYAVPEVQRTAVQTSADLNQIKNASKVIRGEIEEEDEKCHLIAELEAKIAATTRGLKSENIAAQSECVFLQKYILDHLRKGPVSIPSSLKKAEELEKAETKQEIKVELDAEGLPYDDDDYANKFCQYNQMKQDIKHQEQLFIQMQGQQQQYQRQQQQYQQYHLYQQQCDYSRQQQIFAQVERLQPPASGDQ</sequence>
<dbReference type="AlphaFoldDB" id="A0A061BE19"/>
<evidence type="ECO:0000256" key="4">
    <source>
        <dbReference type="ARBA" id="ARBA00023008"/>
    </source>
</evidence>
<dbReference type="Gene3D" id="3.90.430.10">
    <property type="entry name" value="Copper fist DNA-binding domain"/>
    <property type="match status" value="1"/>
</dbReference>
<dbReference type="InterPro" id="IPR051763">
    <property type="entry name" value="Copper_Homeo_Regul"/>
</dbReference>
<dbReference type="SMART" id="SM01090">
    <property type="entry name" value="Copper-fist"/>
    <property type="match status" value="1"/>
</dbReference>
<dbReference type="SMART" id="SM00412">
    <property type="entry name" value="Cu_FIST"/>
    <property type="match status" value="1"/>
</dbReference>
<dbReference type="GO" id="GO:0000978">
    <property type="term" value="F:RNA polymerase II cis-regulatory region sequence-specific DNA binding"/>
    <property type="evidence" value="ECO:0007669"/>
    <property type="project" value="TreeGrafter"/>
</dbReference>
<dbReference type="GO" id="GO:0005634">
    <property type="term" value="C:nucleus"/>
    <property type="evidence" value="ECO:0007669"/>
    <property type="project" value="UniProtKB-SubCell"/>
</dbReference>
<keyword evidence="2" id="KW-0479">Metal-binding</keyword>
<dbReference type="GO" id="GO:0006878">
    <property type="term" value="P:intracellular copper ion homeostasis"/>
    <property type="evidence" value="ECO:0007669"/>
    <property type="project" value="TreeGrafter"/>
</dbReference>
<evidence type="ECO:0000256" key="2">
    <source>
        <dbReference type="ARBA" id="ARBA00022723"/>
    </source>
</evidence>
<dbReference type="InterPro" id="IPR001083">
    <property type="entry name" value="Cu_fist_DNA-bd_dom"/>
</dbReference>
<proteinExistence type="predicted"/>
<dbReference type="PRINTS" id="PR00617">
    <property type="entry name" value="COPPERFIST"/>
</dbReference>
<name>A0A061BE19_CYBFA</name>
<protein>
    <submittedName>
        <fullName evidence="9">CYFA0S17e00232g1_1</fullName>
    </submittedName>
</protein>
<organism evidence="9">
    <name type="scientific">Cyberlindnera fabianii</name>
    <name type="common">Yeast</name>
    <name type="synonym">Hansenula fabianii</name>
    <dbReference type="NCBI Taxonomy" id="36022"/>
    <lineage>
        <taxon>Eukaryota</taxon>
        <taxon>Fungi</taxon>
        <taxon>Dikarya</taxon>
        <taxon>Ascomycota</taxon>
        <taxon>Saccharomycotina</taxon>
        <taxon>Saccharomycetes</taxon>
        <taxon>Phaffomycetales</taxon>
        <taxon>Phaffomycetaceae</taxon>
        <taxon>Cyberlindnera</taxon>
    </lineage>
</organism>
<keyword evidence="7" id="KW-0539">Nucleus</keyword>
<evidence type="ECO:0000256" key="3">
    <source>
        <dbReference type="ARBA" id="ARBA00022833"/>
    </source>
</evidence>
<feature type="domain" description="Copper-fist" evidence="8">
    <location>
        <begin position="1"/>
        <end position="40"/>
    </location>
</feature>
<dbReference type="PROSITE" id="PS50073">
    <property type="entry name" value="COPPER_FIST_2"/>
    <property type="match status" value="1"/>
</dbReference>
<dbReference type="OrthoDB" id="3981116at2759"/>
<dbReference type="PANTHER" id="PTHR28088">
    <property type="entry name" value="TRANSCRIPTIONAL ACTIVATOR HAA1-RELATED"/>
    <property type="match status" value="1"/>
</dbReference>
<dbReference type="GO" id="GO:0000981">
    <property type="term" value="F:DNA-binding transcription factor activity, RNA polymerase II-specific"/>
    <property type="evidence" value="ECO:0007669"/>
    <property type="project" value="TreeGrafter"/>
</dbReference>
<dbReference type="SUPFAM" id="SSF57879">
    <property type="entry name" value="Zinc domain conserved in yeast copper-regulated transcription factors"/>
    <property type="match status" value="1"/>
</dbReference>
<dbReference type="FunFam" id="3.90.430.10:FF:000001">
    <property type="entry name" value="Copper fist DNA-binding protein"/>
    <property type="match status" value="1"/>
</dbReference>
<keyword evidence="6" id="KW-0804">Transcription</keyword>
<dbReference type="GO" id="GO:0006879">
    <property type="term" value="P:intracellular iron ion homeostasis"/>
    <property type="evidence" value="ECO:0007669"/>
    <property type="project" value="TreeGrafter"/>
</dbReference>
<dbReference type="InterPro" id="IPR036395">
    <property type="entry name" value="Cu_fist_DNA-bd_dom_sf"/>
</dbReference>
<accession>A0A061BE19</accession>
<comment type="subcellular location">
    <subcellularLocation>
        <location evidence="1">Nucleus</location>
    </subcellularLocation>
</comment>
<evidence type="ECO:0000256" key="1">
    <source>
        <dbReference type="ARBA" id="ARBA00004123"/>
    </source>
</evidence>
<dbReference type="EMBL" id="LK052902">
    <property type="protein sequence ID" value="CDR45214.1"/>
    <property type="molecule type" value="Genomic_DNA"/>
</dbReference>
<evidence type="ECO:0000313" key="9">
    <source>
        <dbReference type="EMBL" id="CDR45214.1"/>
    </source>
</evidence>